<evidence type="ECO:0000256" key="5">
    <source>
        <dbReference type="SAM" id="SignalP"/>
    </source>
</evidence>
<dbReference type="InterPro" id="IPR047150">
    <property type="entry name" value="SGT"/>
</dbReference>
<gene>
    <name evidence="6" type="ORF">BCF33_0350</name>
</gene>
<keyword evidence="5" id="KW-0732">Signal</keyword>
<keyword evidence="2 3" id="KW-0802">TPR repeat</keyword>
<dbReference type="GO" id="GO:0060090">
    <property type="term" value="F:molecular adaptor activity"/>
    <property type="evidence" value="ECO:0007669"/>
    <property type="project" value="TreeGrafter"/>
</dbReference>
<dbReference type="PANTHER" id="PTHR45831:SF2">
    <property type="entry name" value="LD24721P"/>
    <property type="match status" value="1"/>
</dbReference>
<keyword evidence="7" id="KW-1185">Reference proteome</keyword>
<dbReference type="GO" id="GO:0006620">
    <property type="term" value="P:post-translational protein targeting to endoplasmic reticulum membrane"/>
    <property type="evidence" value="ECO:0007669"/>
    <property type="project" value="TreeGrafter"/>
</dbReference>
<dbReference type="PROSITE" id="PS50005">
    <property type="entry name" value="TPR"/>
    <property type="match status" value="1"/>
</dbReference>
<dbReference type="AlphaFoldDB" id="A0A2T0X723"/>
<evidence type="ECO:0000313" key="7">
    <source>
        <dbReference type="Proteomes" id="UP000238801"/>
    </source>
</evidence>
<feature type="repeat" description="TPR" evidence="3">
    <location>
        <begin position="134"/>
        <end position="167"/>
    </location>
</feature>
<comment type="caution">
    <text evidence="6">The sequence shown here is derived from an EMBL/GenBank/DDBJ whole genome shotgun (WGS) entry which is preliminary data.</text>
</comment>
<feature type="region of interest" description="Disordered" evidence="4">
    <location>
        <begin position="26"/>
        <end position="64"/>
    </location>
</feature>
<feature type="compositionally biased region" description="Low complexity" evidence="4">
    <location>
        <begin position="43"/>
        <end position="56"/>
    </location>
</feature>
<evidence type="ECO:0000256" key="4">
    <source>
        <dbReference type="SAM" id="MobiDB-lite"/>
    </source>
</evidence>
<feature type="chain" id="PRO_5015709476" evidence="5">
    <location>
        <begin position="35"/>
        <end position="220"/>
    </location>
</feature>
<dbReference type="InterPro" id="IPR019734">
    <property type="entry name" value="TPR_rpt"/>
</dbReference>
<proteinExistence type="predicted"/>
<dbReference type="Proteomes" id="UP000238801">
    <property type="component" value="Unassembled WGS sequence"/>
</dbReference>
<dbReference type="SMART" id="SM00028">
    <property type="entry name" value="TPR"/>
    <property type="match status" value="3"/>
</dbReference>
<dbReference type="GO" id="GO:0072380">
    <property type="term" value="C:TRC complex"/>
    <property type="evidence" value="ECO:0007669"/>
    <property type="project" value="TreeGrafter"/>
</dbReference>
<evidence type="ECO:0000313" key="6">
    <source>
        <dbReference type="EMBL" id="PRY94752.1"/>
    </source>
</evidence>
<evidence type="ECO:0000256" key="2">
    <source>
        <dbReference type="ARBA" id="ARBA00022803"/>
    </source>
</evidence>
<accession>A0A2T0X723</accession>
<dbReference type="RefSeq" id="WP_245883684.1">
    <property type="nucleotide sequence ID" value="NZ_PVTT01000001.1"/>
</dbReference>
<feature type="signal peptide" evidence="5">
    <location>
        <begin position="1"/>
        <end position="34"/>
    </location>
</feature>
<evidence type="ECO:0000256" key="3">
    <source>
        <dbReference type="PROSITE-ProRule" id="PRU00339"/>
    </source>
</evidence>
<keyword evidence="1" id="KW-0677">Repeat</keyword>
<dbReference type="PANTHER" id="PTHR45831">
    <property type="entry name" value="LD24721P"/>
    <property type="match status" value="1"/>
</dbReference>
<evidence type="ECO:0000256" key="1">
    <source>
        <dbReference type="ARBA" id="ARBA00022737"/>
    </source>
</evidence>
<dbReference type="Gene3D" id="1.25.40.10">
    <property type="entry name" value="Tetratricopeptide repeat domain"/>
    <property type="match status" value="1"/>
</dbReference>
<organism evidence="6 7">
    <name type="scientific">Hasllibacter halocynthiae</name>
    <dbReference type="NCBI Taxonomy" id="595589"/>
    <lineage>
        <taxon>Bacteria</taxon>
        <taxon>Pseudomonadati</taxon>
        <taxon>Pseudomonadota</taxon>
        <taxon>Alphaproteobacteria</taxon>
        <taxon>Rhodobacterales</taxon>
        <taxon>Roseobacteraceae</taxon>
        <taxon>Hasllibacter</taxon>
    </lineage>
</organism>
<dbReference type="GO" id="GO:0016020">
    <property type="term" value="C:membrane"/>
    <property type="evidence" value="ECO:0007669"/>
    <property type="project" value="TreeGrafter"/>
</dbReference>
<reference evidence="6 7" key="1">
    <citation type="submission" date="2018-03" db="EMBL/GenBank/DDBJ databases">
        <title>Genomic Encyclopedia of Archaeal and Bacterial Type Strains, Phase II (KMG-II): from individual species to whole genera.</title>
        <authorList>
            <person name="Goeker M."/>
        </authorList>
    </citation>
    <scope>NUCLEOTIDE SEQUENCE [LARGE SCALE GENOMIC DNA]</scope>
    <source>
        <strain evidence="6 7">DSM 29318</strain>
    </source>
</reference>
<dbReference type="EMBL" id="PVTT01000001">
    <property type="protein sequence ID" value="PRY94752.1"/>
    <property type="molecule type" value="Genomic_DNA"/>
</dbReference>
<protein>
    <submittedName>
        <fullName evidence="6">Tetratricopeptide repeat-containing protein</fullName>
    </submittedName>
</protein>
<name>A0A2T0X723_9RHOB</name>
<dbReference type="InterPro" id="IPR011990">
    <property type="entry name" value="TPR-like_helical_dom_sf"/>
</dbReference>
<dbReference type="SUPFAM" id="SSF48452">
    <property type="entry name" value="TPR-like"/>
    <property type="match status" value="1"/>
</dbReference>
<sequence>MERIAPPPKRAVASLALAAALAVAAAAPGGPATAQDALPETLPHASPGGAPAAAPERPAPRVPETAEELLEALRIAPEGQHDRIAQRIERLWSRSGSQSVDYLLKRGRDALEDQDPEAAIDHLSAAIDHAPDFAQPYVDRAEAYYLAGRPGLALYDLRRAIELEPRHYDALAGMGLVLSELDEPEIALEALRGALAIHPAYPDVEALIEMIEAELQGTPI</sequence>